<name>A0A1W1Z7P3_9FLAO</name>
<protein>
    <submittedName>
        <fullName evidence="2">Uncharacterized protein</fullName>
    </submittedName>
</protein>
<dbReference type="STRING" id="504486.SAMN05660703_1253"/>
<reference evidence="2 3" key="1">
    <citation type="submission" date="2017-04" db="EMBL/GenBank/DDBJ databases">
        <authorList>
            <person name="Afonso C.L."/>
            <person name="Miller P.J."/>
            <person name="Scott M.A."/>
            <person name="Spackman E."/>
            <person name="Goraichik I."/>
            <person name="Dimitrov K.M."/>
            <person name="Suarez D.L."/>
            <person name="Swayne D.E."/>
        </authorList>
    </citation>
    <scope>NUCLEOTIDE SEQUENCE [LARGE SCALE GENOMIC DNA]</scope>
    <source>
        <strain evidence="2 3">DSM 21164</strain>
    </source>
</reference>
<dbReference type="AlphaFoldDB" id="A0A1W1Z7P3"/>
<keyword evidence="3" id="KW-1185">Reference proteome</keyword>
<evidence type="ECO:0000313" key="2">
    <source>
        <dbReference type="EMBL" id="SMC44470.1"/>
    </source>
</evidence>
<keyword evidence="1" id="KW-0732">Signal</keyword>
<organism evidence="2 3">
    <name type="scientific">Cellulophaga tyrosinoxydans</name>
    <dbReference type="NCBI Taxonomy" id="504486"/>
    <lineage>
        <taxon>Bacteria</taxon>
        <taxon>Pseudomonadati</taxon>
        <taxon>Bacteroidota</taxon>
        <taxon>Flavobacteriia</taxon>
        <taxon>Flavobacteriales</taxon>
        <taxon>Flavobacteriaceae</taxon>
        <taxon>Cellulophaga</taxon>
    </lineage>
</organism>
<evidence type="ECO:0000313" key="3">
    <source>
        <dbReference type="Proteomes" id="UP000192360"/>
    </source>
</evidence>
<feature type="signal peptide" evidence="1">
    <location>
        <begin position="1"/>
        <end position="18"/>
    </location>
</feature>
<dbReference type="Proteomes" id="UP000192360">
    <property type="component" value="Unassembled WGS sequence"/>
</dbReference>
<sequence>MKTVIVTFLFCLSLSLNAQPKESIKLPEGGKEMAIEEALQLFSLYVTENQEVYNDGRKLEYFDDISYAIIDQKNKSIDEWVPQLVLLYADKNVRYSFIDAIKMEVAKAKNNIHYNTGNVEALESINKLLEYNPNNYKSLNPIKIKTEDLDEEEIEFVFMMTPPPPPPSLVEYIYAVDKTMVEEGLNSFSTYTFVTLKNDKILDSNGEPLDEQNLANLIPNEALLFIRYDKNLLYGDYIKSILKLDELRKKLKETKQIQFRPFEASAELEAHFKKLTIPFQKLTN</sequence>
<evidence type="ECO:0000256" key="1">
    <source>
        <dbReference type="SAM" id="SignalP"/>
    </source>
</evidence>
<proteinExistence type="predicted"/>
<feature type="chain" id="PRO_5012393468" evidence="1">
    <location>
        <begin position="19"/>
        <end position="284"/>
    </location>
</feature>
<dbReference type="RefSeq" id="WP_084060513.1">
    <property type="nucleotide sequence ID" value="NZ_FWXO01000001.1"/>
</dbReference>
<accession>A0A1W1Z7P3</accession>
<dbReference type="OrthoDB" id="1447884at2"/>
<dbReference type="EMBL" id="FWXO01000001">
    <property type="protein sequence ID" value="SMC44470.1"/>
    <property type="molecule type" value="Genomic_DNA"/>
</dbReference>
<gene>
    <name evidence="2" type="ORF">SAMN05660703_1253</name>
</gene>